<name>A0ABW3NJY8_9BACI</name>
<dbReference type="SUPFAM" id="SSF140415">
    <property type="entry name" value="YppE-like"/>
    <property type="match status" value="1"/>
</dbReference>
<proteinExistence type="predicted"/>
<evidence type="ECO:0000313" key="2">
    <source>
        <dbReference type="Proteomes" id="UP001597041"/>
    </source>
</evidence>
<dbReference type="Proteomes" id="UP001597041">
    <property type="component" value="Unassembled WGS sequence"/>
</dbReference>
<protein>
    <submittedName>
        <fullName evidence="1">YppE family protein</fullName>
    </submittedName>
</protein>
<reference evidence="2" key="1">
    <citation type="journal article" date="2019" name="Int. J. Syst. Evol. Microbiol.">
        <title>The Global Catalogue of Microorganisms (GCM) 10K type strain sequencing project: providing services to taxonomists for standard genome sequencing and annotation.</title>
        <authorList>
            <consortium name="The Broad Institute Genomics Platform"/>
            <consortium name="The Broad Institute Genome Sequencing Center for Infectious Disease"/>
            <person name="Wu L."/>
            <person name="Ma J."/>
        </authorList>
    </citation>
    <scope>NUCLEOTIDE SEQUENCE [LARGE SCALE GENOMIC DNA]</scope>
    <source>
        <strain evidence="2">CCUG 56608</strain>
    </source>
</reference>
<comment type="caution">
    <text evidence="1">The sequence shown here is derived from an EMBL/GenBank/DDBJ whole genome shotgun (WGS) entry which is preliminary data.</text>
</comment>
<evidence type="ECO:0000313" key="1">
    <source>
        <dbReference type="EMBL" id="MFD1068132.1"/>
    </source>
</evidence>
<dbReference type="RefSeq" id="WP_379594358.1">
    <property type="nucleotide sequence ID" value="NZ_JBHTKK010000038.1"/>
</dbReference>
<gene>
    <name evidence="1" type="ORF">ACFQ19_19220</name>
</gene>
<accession>A0ABW3NJY8</accession>
<organism evidence="1 2">
    <name type="scientific">Oceanobacillus locisalsi</name>
    <dbReference type="NCBI Taxonomy" id="546107"/>
    <lineage>
        <taxon>Bacteria</taxon>
        <taxon>Bacillati</taxon>
        <taxon>Bacillota</taxon>
        <taxon>Bacilli</taxon>
        <taxon>Bacillales</taxon>
        <taxon>Bacillaceae</taxon>
        <taxon>Oceanobacillus</taxon>
    </lineage>
</organism>
<dbReference type="InterPro" id="IPR014913">
    <property type="entry name" value="YppE-like"/>
</dbReference>
<dbReference type="EMBL" id="JBHTKK010000038">
    <property type="protein sequence ID" value="MFD1068132.1"/>
    <property type="molecule type" value="Genomic_DNA"/>
</dbReference>
<keyword evidence="2" id="KW-1185">Reference proteome</keyword>
<dbReference type="InterPro" id="IPR023351">
    <property type="entry name" value="YppE-like_sf"/>
</dbReference>
<dbReference type="Gene3D" id="1.20.120.440">
    <property type="entry name" value="YppE-like"/>
    <property type="match status" value="1"/>
</dbReference>
<sequence>MKLREQTEQLNQYLDALRERFENEEAPPDRKDRDFFNMVKTETAPVYDALEMWERDASAAVKERKAAVHPNQIQSTRENMELLLMHSYYLDVRRKRYIELYTSIRYVFDLLLDTLEEDEKQ</sequence>
<dbReference type="Pfam" id="PF08807">
    <property type="entry name" value="DUF1798"/>
    <property type="match status" value="1"/>
</dbReference>